<feature type="domain" description="ML-like" evidence="9">
    <location>
        <begin position="100"/>
        <end position="284"/>
    </location>
</feature>
<feature type="region of interest" description="Disordered" evidence="7">
    <location>
        <begin position="820"/>
        <end position="931"/>
    </location>
</feature>
<feature type="transmembrane region" description="Helical" evidence="8">
    <location>
        <begin position="499"/>
        <end position="523"/>
    </location>
</feature>
<feature type="transmembrane region" description="Helical" evidence="8">
    <location>
        <begin position="424"/>
        <end position="448"/>
    </location>
</feature>
<evidence type="ECO:0000256" key="6">
    <source>
        <dbReference type="ARBA" id="ARBA00023136"/>
    </source>
</evidence>
<comment type="similarity">
    <text evidence="2">Belongs to the transient receptor potential (TRP) ion channel family.</text>
</comment>
<dbReference type="InterPro" id="IPR010308">
    <property type="entry name" value="TRP_C"/>
</dbReference>
<keyword evidence="11" id="KW-1185">Reference proteome</keyword>
<feature type="transmembrane region" description="Helical" evidence="8">
    <location>
        <begin position="578"/>
        <end position="599"/>
    </location>
</feature>
<evidence type="ECO:0000259" key="9">
    <source>
        <dbReference type="SMART" id="SM01320"/>
    </source>
</evidence>
<dbReference type="GO" id="GO:0055085">
    <property type="term" value="P:transmembrane transport"/>
    <property type="evidence" value="ECO:0007669"/>
    <property type="project" value="TreeGrafter"/>
</dbReference>
<dbReference type="SMART" id="SM01320">
    <property type="entry name" value="TRP_N"/>
    <property type="match status" value="1"/>
</dbReference>
<comment type="caution">
    <text evidence="10">The sequence shown here is derived from an EMBL/GenBank/DDBJ whole genome shotgun (WGS) entry which is preliminary data.</text>
</comment>
<gene>
    <name evidence="10" type="ORF">FGG08_002114</name>
</gene>
<feature type="compositionally biased region" description="Basic and acidic residues" evidence="7">
    <location>
        <begin position="900"/>
        <end position="914"/>
    </location>
</feature>
<feature type="transmembrane region" description="Helical" evidence="8">
    <location>
        <begin position="611"/>
        <end position="630"/>
    </location>
</feature>
<feature type="transmembrane region" description="Helical" evidence="8">
    <location>
        <begin position="468"/>
        <end position="493"/>
    </location>
</feature>
<comment type="subcellular location">
    <subcellularLocation>
        <location evidence="1">Membrane</location>
        <topology evidence="1">Multi-pass membrane protein</topology>
    </subcellularLocation>
</comment>
<keyword evidence="4" id="KW-0732">Signal</keyword>
<evidence type="ECO:0000256" key="4">
    <source>
        <dbReference type="ARBA" id="ARBA00022729"/>
    </source>
</evidence>
<reference evidence="10" key="1">
    <citation type="submission" date="2021-03" db="EMBL/GenBank/DDBJ databases">
        <title>Comparative genomics and phylogenomic investigation of the class Geoglossomycetes provide insights into ecological specialization and systematics.</title>
        <authorList>
            <person name="Melie T."/>
            <person name="Pirro S."/>
            <person name="Miller A.N."/>
            <person name="Quandt A."/>
        </authorList>
    </citation>
    <scope>NUCLEOTIDE SEQUENCE</scope>
    <source>
        <strain evidence="10">GBOQ0MN5Z8</strain>
    </source>
</reference>
<feature type="compositionally biased region" description="Polar residues" evidence="7">
    <location>
        <begin position="882"/>
        <end position="899"/>
    </location>
</feature>
<dbReference type="PANTHER" id="PTHR31145:SF6">
    <property type="entry name" value="INTEGRAL MEMBRANE PROTEIN (AFU_ORTHOLOGUE AFUA_7G01610)"/>
    <property type="match status" value="1"/>
</dbReference>
<protein>
    <recommendedName>
        <fullName evidence="9">ML-like domain-containing protein</fullName>
    </recommendedName>
</protein>
<accession>A0A9P8L4Q6</accession>
<evidence type="ECO:0000256" key="2">
    <source>
        <dbReference type="ARBA" id="ARBA00010642"/>
    </source>
</evidence>
<name>A0A9P8L4Q6_9PEZI</name>
<feature type="compositionally biased region" description="Basic residues" evidence="7">
    <location>
        <begin position="1073"/>
        <end position="1083"/>
    </location>
</feature>
<feature type="transmembrane region" description="Helical" evidence="8">
    <location>
        <begin position="289"/>
        <end position="309"/>
    </location>
</feature>
<feature type="transmembrane region" description="Helical" evidence="8">
    <location>
        <begin position="544"/>
        <end position="566"/>
    </location>
</feature>
<dbReference type="GO" id="GO:0016020">
    <property type="term" value="C:membrane"/>
    <property type="evidence" value="ECO:0007669"/>
    <property type="project" value="UniProtKB-SubCell"/>
</dbReference>
<organism evidence="10 11">
    <name type="scientific">Glutinoglossum americanum</name>
    <dbReference type="NCBI Taxonomy" id="1670608"/>
    <lineage>
        <taxon>Eukaryota</taxon>
        <taxon>Fungi</taxon>
        <taxon>Dikarya</taxon>
        <taxon>Ascomycota</taxon>
        <taxon>Pezizomycotina</taxon>
        <taxon>Geoglossomycetes</taxon>
        <taxon>Geoglossales</taxon>
        <taxon>Geoglossaceae</taxon>
        <taxon>Glutinoglossum</taxon>
    </lineage>
</organism>
<evidence type="ECO:0000256" key="7">
    <source>
        <dbReference type="SAM" id="MobiDB-lite"/>
    </source>
</evidence>
<dbReference type="Pfam" id="PF06011">
    <property type="entry name" value="TRP"/>
    <property type="match status" value="1"/>
</dbReference>
<dbReference type="Pfam" id="PF14558">
    <property type="entry name" value="TRP_N"/>
    <property type="match status" value="1"/>
</dbReference>
<dbReference type="OrthoDB" id="5312224at2759"/>
<sequence>MTDALVNVMDLLTAWPSSELFASYALDEELGGSSLRSTKGACSSKPARTFRRGRERLRDDRLDERLQHQQSRRRRWSILPVTATQLPLIAFLIALLASPISAAFVKFENCLDKSVIESKPPKLQFIPLHFYANFNNSDHTHILNLTVYGNVSGSANQVQLPPPNDPQWANTSETLGKIVSVDPAWGTNVATTLLTRVNMLSFTPYSGLTFFCDQLVSGGCPIGPVWNNNSSDLTDLPSFSVAHSFYSAYAFATFQTTFRITAGDTPPTVLGCVSASITPDLGKTIGNTLAFVPLVILVLVGIATVYAGIYSPWGSEDIFSWTTNFGREDDLLRLVTPGFGDCLQYIQFVVLTGSLSLNYPGYYQPVVSKASWSTLMFNKSFISHGNGSRSIADGIYVQSAAYGLEELSQLVGITATKDIWAGMMIWLLSIVALVVIFVQAGFALRWLFRHLSKIQEEDLRRKTMPFTVGNVFRIVYNYFGLPAITLSMFQFVVAGKSPAYTTGLAALFLIILIGFSIWLFILVTSTRPRDHLFDDLPTMLLFGTFYNTYADGAPSFCLIPLLLTFVRGIAIGAVQPSGIAQIVLLAICEVVLILTLHAFRPFQPATSMNAYHTFFALVRLFATLLSVAFVPSLDVSEGPRGWIGYAILLMHGIVLVFGFFLNALQTIAEVAARLLVDGSGDGTGARAGIVKVFGLRQLSKRVDRRFESSRNVTVPETEALGVSEDQKSDQLNERPRSLSGSSAVLLAKRGSDGQTSAGFDTSGGMGQPGHRHAGSVGSAYTPTTPEAGTFSFPPGGTAARSNSLGVSPEPEVLFYRPPRARRGTLPNLGGLSTGGAMGMDNPPGGRSRASWWSQGSGGLEESFGPSASGSGTPNAAYPDYQRYQSDLSGTSYRQSATDYTTREGDSYYHGHDHAPSNLPPRRFGTGPADPTGPVASATGWFKGLFGGKTKDKGKGFEVFRGSRAPPQMTPKAQPIVSDEHGTGHPSIVQSGDFSDGEGVRSGDEEADAGARRADEDDDSSSEYSDIDVGRRSVVAELPPSLPSIDTGGAIELPTRIASRSSSKKSSGGQRPPRVPRKSSKRKSAGLLINEEEADRLRSMQQSPSSPEAPHHRLYDPHRPSPHLHPSTASSSRLPFGSEPSSAGDKRSSVDGDSTTSSIIPPADLSSIDGSGYTGQGRYNSSALTATAPGDQGRPTSMGYVQKFRTSDQIHIVEPGSPLVVDYRGSAAELVGGSRKSAASSERRPSMI</sequence>
<evidence type="ECO:0000256" key="1">
    <source>
        <dbReference type="ARBA" id="ARBA00004141"/>
    </source>
</evidence>
<keyword evidence="3 8" id="KW-0812">Transmembrane</keyword>
<keyword evidence="5 8" id="KW-1133">Transmembrane helix</keyword>
<feature type="region of interest" description="Disordered" evidence="7">
    <location>
        <begin position="952"/>
        <end position="1197"/>
    </location>
</feature>
<feature type="region of interest" description="Disordered" evidence="7">
    <location>
        <begin position="717"/>
        <end position="805"/>
    </location>
</feature>
<proteinExistence type="inferred from homology"/>
<dbReference type="InterPro" id="IPR040241">
    <property type="entry name" value="TRP_Flc/Pkd2-like"/>
</dbReference>
<feature type="compositionally biased region" description="Basic and acidic residues" evidence="7">
    <location>
        <begin position="997"/>
        <end position="1014"/>
    </location>
</feature>
<evidence type="ECO:0000313" key="11">
    <source>
        <dbReference type="Proteomes" id="UP000698800"/>
    </source>
</evidence>
<dbReference type="EMBL" id="JAGHQL010000030">
    <property type="protein sequence ID" value="KAH0543553.1"/>
    <property type="molecule type" value="Genomic_DNA"/>
</dbReference>
<dbReference type="PANTHER" id="PTHR31145">
    <property type="entry name" value="INTEGRAL MEMBRANE PROTEIN (AFU_ORTHOLOGUE AFUA_7G01610)"/>
    <property type="match status" value="1"/>
</dbReference>
<feature type="compositionally biased region" description="Basic and acidic residues" evidence="7">
    <location>
        <begin position="724"/>
        <end position="736"/>
    </location>
</feature>
<evidence type="ECO:0000256" key="8">
    <source>
        <dbReference type="SAM" id="Phobius"/>
    </source>
</evidence>
<feature type="compositionally biased region" description="Basic and acidic residues" evidence="7">
    <location>
        <begin position="1108"/>
        <end position="1118"/>
    </location>
</feature>
<dbReference type="Proteomes" id="UP000698800">
    <property type="component" value="Unassembled WGS sequence"/>
</dbReference>
<dbReference type="InterPro" id="IPR032800">
    <property type="entry name" value="TRP_N"/>
</dbReference>
<evidence type="ECO:0000313" key="10">
    <source>
        <dbReference type="EMBL" id="KAH0543553.1"/>
    </source>
</evidence>
<feature type="transmembrane region" description="Helical" evidence="8">
    <location>
        <begin position="86"/>
        <end position="105"/>
    </location>
</feature>
<feature type="transmembrane region" description="Helical" evidence="8">
    <location>
        <begin position="642"/>
        <end position="664"/>
    </location>
</feature>
<dbReference type="AlphaFoldDB" id="A0A9P8L4Q6"/>
<evidence type="ECO:0000256" key="5">
    <source>
        <dbReference type="ARBA" id="ARBA00022989"/>
    </source>
</evidence>
<evidence type="ECO:0000256" key="3">
    <source>
        <dbReference type="ARBA" id="ARBA00022692"/>
    </source>
</evidence>
<keyword evidence="6 8" id="KW-0472">Membrane</keyword>